<feature type="region of interest" description="Disordered" evidence="1">
    <location>
        <begin position="355"/>
        <end position="425"/>
    </location>
</feature>
<keyword evidence="3" id="KW-1185">Reference proteome</keyword>
<feature type="region of interest" description="Disordered" evidence="1">
    <location>
        <begin position="157"/>
        <end position="188"/>
    </location>
</feature>
<comment type="caution">
    <text evidence="2">The sequence shown here is derived from an EMBL/GenBank/DDBJ whole genome shotgun (WGS) entry which is preliminary data.</text>
</comment>
<protein>
    <submittedName>
        <fullName evidence="2">Uncharacterized protein</fullName>
    </submittedName>
</protein>
<proteinExistence type="predicted"/>
<dbReference type="AlphaFoldDB" id="A0A8H6IBN2"/>
<sequence>MPTRRLSARRGSTSAPDPYATHADINENPNRTSSSKLTIVRVLSPQPAPSPPITLKEAPPSFNSSSRRRRPGPGSSSASDSPPPGRLSFAFSNFGPADTSHGSDRSGGPSSPTSSPRLRPSSPRLSAIGSTGSFSGKPRLTPDELVELARQASNPRTLAQIASTPGASSPLPSSAQSGGGHSLTGSPVLRSQSIHLPNVSTQVAPATFTPLPDDIYLPFIDRPYEVSQLISTPPDAKLFALLAQNLPKVYAGPGGDPMDDPNATTIHLPQDPSLWTYPHLVHHLTQVDRDVAPDPIWTFAARKCILSHSELIWERVKGAFGVPPELDIDIDFKRRRNRTSSGEKLHAKMRKLRAELREGAPKRRPGQSGSADESVFDDEESEEESEEEVGPYGATGHWSDWDASVDSPVNARIPVPTGESRRDSVHNVGGVVIGSFNDPSSVEISMQGPSPPLEPTTVDEEEEEDFISIQPLLAPSPENTGTLSSNPPPPLSQQARELLSAGVAADTPAAEGLGLGDIAEGEEDEEEGADNGDGAKEDAINKDDEELIPPSQIQGLLIKTNPVHAAGAYGAGGRFVPHHHHSFPFLTLNDPTLVSSPIPTSPGAADAGDNPGSRTLAQALGQGEPNESSAKGSTHIILPPAGGRRPSQSRTSSFSSVTGVSIGPFSRSESTGSLAAYMAQRGPNQNAGSEAGDSAGYGSDWSAGATTGGSTGTGAPLVEIVGDRLPGQPLFVSNFARLNGCPTLKGAGSPPGRTTPHRFHVKQRTGSTGAFGSILSSSFLGTHGIGKGSDAEIGLKTRTLSHGALHAGK</sequence>
<feature type="compositionally biased region" description="Polar residues" evidence="1">
    <location>
        <begin position="27"/>
        <end position="37"/>
    </location>
</feature>
<feature type="compositionally biased region" description="Polar residues" evidence="1">
    <location>
        <begin position="157"/>
        <end position="176"/>
    </location>
</feature>
<feature type="region of interest" description="Disordered" evidence="1">
    <location>
        <begin position="439"/>
        <end position="493"/>
    </location>
</feature>
<feature type="region of interest" description="Disordered" evidence="1">
    <location>
        <begin position="594"/>
        <end position="665"/>
    </location>
</feature>
<dbReference type="OrthoDB" id="2591449at2759"/>
<evidence type="ECO:0000256" key="1">
    <source>
        <dbReference type="SAM" id="MobiDB-lite"/>
    </source>
</evidence>
<feature type="region of interest" description="Disordered" evidence="1">
    <location>
        <begin position="682"/>
        <end position="710"/>
    </location>
</feature>
<evidence type="ECO:0000313" key="3">
    <source>
        <dbReference type="Proteomes" id="UP000521943"/>
    </source>
</evidence>
<feature type="compositionally biased region" description="Low complexity" evidence="1">
    <location>
        <begin position="648"/>
        <end position="661"/>
    </location>
</feature>
<dbReference type="Proteomes" id="UP000521943">
    <property type="component" value="Unassembled WGS sequence"/>
</dbReference>
<gene>
    <name evidence="2" type="ORF">DFP72DRAFT_623722</name>
</gene>
<feature type="compositionally biased region" description="Acidic residues" evidence="1">
    <location>
        <begin position="457"/>
        <end position="466"/>
    </location>
</feature>
<feature type="compositionally biased region" description="Low complexity" evidence="1">
    <location>
        <begin position="106"/>
        <end position="126"/>
    </location>
</feature>
<evidence type="ECO:0000313" key="2">
    <source>
        <dbReference type="EMBL" id="KAF6761504.1"/>
    </source>
</evidence>
<dbReference type="EMBL" id="JACGCI010000009">
    <property type="protein sequence ID" value="KAF6761504.1"/>
    <property type="molecule type" value="Genomic_DNA"/>
</dbReference>
<feature type="region of interest" description="Disordered" evidence="1">
    <location>
        <begin position="1"/>
        <end position="140"/>
    </location>
</feature>
<feature type="compositionally biased region" description="Acidic residues" evidence="1">
    <location>
        <begin position="374"/>
        <end position="389"/>
    </location>
</feature>
<reference evidence="2 3" key="1">
    <citation type="submission" date="2020-07" db="EMBL/GenBank/DDBJ databases">
        <title>Comparative genomics of pyrophilous fungi reveals a link between fire events and developmental genes.</title>
        <authorList>
            <consortium name="DOE Joint Genome Institute"/>
            <person name="Steindorff A.S."/>
            <person name="Carver A."/>
            <person name="Calhoun S."/>
            <person name="Stillman K."/>
            <person name="Liu H."/>
            <person name="Lipzen A."/>
            <person name="Pangilinan J."/>
            <person name="Labutti K."/>
            <person name="Bruns T.D."/>
            <person name="Grigoriev I.V."/>
        </authorList>
    </citation>
    <scope>NUCLEOTIDE SEQUENCE [LARGE SCALE GENOMIC DNA]</scope>
    <source>
        <strain evidence="2 3">CBS 144469</strain>
    </source>
</reference>
<name>A0A8H6IBN2_9AGAR</name>
<accession>A0A8H6IBN2</accession>
<feature type="compositionally biased region" description="Polar residues" evidence="1">
    <location>
        <begin position="439"/>
        <end position="448"/>
    </location>
</feature>
<organism evidence="2 3">
    <name type="scientific">Ephemerocybe angulata</name>
    <dbReference type="NCBI Taxonomy" id="980116"/>
    <lineage>
        <taxon>Eukaryota</taxon>
        <taxon>Fungi</taxon>
        <taxon>Dikarya</taxon>
        <taxon>Basidiomycota</taxon>
        <taxon>Agaricomycotina</taxon>
        <taxon>Agaricomycetes</taxon>
        <taxon>Agaricomycetidae</taxon>
        <taxon>Agaricales</taxon>
        <taxon>Agaricineae</taxon>
        <taxon>Psathyrellaceae</taxon>
        <taxon>Ephemerocybe</taxon>
    </lineage>
</organism>